<keyword evidence="3" id="KW-0804">Transcription</keyword>
<reference evidence="6" key="1">
    <citation type="journal article" date="2019" name="Int. J. Syst. Evol. Microbiol.">
        <title>The Global Catalogue of Microorganisms (GCM) 10K type strain sequencing project: providing services to taxonomists for standard genome sequencing and annotation.</title>
        <authorList>
            <consortium name="The Broad Institute Genomics Platform"/>
            <consortium name="The Broad Institute Genome Sequencing Center for Infectious Disease"/>
            <person name="Wu L."/>
            <person name="Ma J."/>
        </authorList>
    </citation>
    <scope>NUCLEOTIDE SEQUENCE [LARGE SCALE GENOMIC DNA]</scope>
    <source>
        <strain evidence="6">TISTR 1906</strain>
    </source>
</reference>
<comment type="caution">
    <text evidence="5">The sequence shown here is derived from an EMBL/GenBank/DDBJ whole genome shotgun (WGS) entry which is preliminary data.</text>
</comment>
<dbReference type="InterPro" id="IPR036390">
    <property type="entry name" value="WH_DNA-bd_sf"/>
</dbReference>
<feature type="domain" description="HTH hxlR-type" evidence="4">
    <location>
        <begin position="19"/>
        <end position="96"/>
    </location>
</feature>
<dbReference type="Gene3D" id="1.10.10.10">
    <property type="entry name" value="Winged helix-like DNA-binding domain superfamily/Winged helix DNA-binding domain"/>
    <property type="match status" value="1"/>
</dbReference>
<evidence type="ECO:0000259" key="4">
    <source>
        <dbReference type="Pfam" id="PF01638"/>
    </source>
</evidence>
<proteinExistence type="predicted"/>
<dbReference type="EMBL" id="JBHUMV010000001">
    <property type="protein sequence ID" value="MFD2753145.1"/>
    <property type="molecule type" value="Genomic_DNA"/>
</dbReference>
<dbReference type="Pfam" id="PF01638">
    <property type="entry name" value="HxlR"/>
    <property type="match status" value="1"/>
</dbReference>
<evidence type="ECO:0000256" key="3">
    <source>
        <dbReference type="ARBA" id="ARBA00023163"/>
    </source>
</evidence>
<gene>
    <name evidence="5" type="ORF">ACFSW6_03525</name>
</gene>
<name>A0ABW5UL85_9BURK</name>
<dbReference type="InterPro" id="IPR036388">
    <property type="entry name" value="WH-like_DNA-bd_sf"/>
</dbReference>
<dbReference type="InterPro" id="IPR002577">
    <property type="entry name" value="HTH_HxlR"/>
</dbReference>
<keyword evidence="2" id="KW-0238">DNA-binding</keyword>
<protein>
    <submittedName>
        <fullName evidence="5">Winged helix-turn-helix transcriptional regulator</fullName>
    </submittedName>
</protein>
<organism evidence="5 6">
    <name type="scientific">Comamonas terrae</name>
    <dbReference type="NCBI Taxonomy" id="673548"/>
    <lineage>
        <taxon>Bacteria</taxon>
        <taxon>Pseudomonadati</taxon>
        <taxon>Pseudomonadota</taxon>
        <taxon>Betaproteobacteria</taxon>
        <taxon>Burkholderiales</taxon>
        <taxon>Comamonadaceae</taxon>
        <taxon>Comamonas</taxon>
    </lineage>
</organism>
<evidence type="ECO:0000313" key="6">
    <source>
        <dbReference type="Proteomes" id="UP001597463"/>
    </source>
</evidence>
<dbReference type="Proteomes" id="UP001597463">
    <property type="component" value="Unassembled WGS sequence"/>
</dbReference>
<sequence length="101" mass="11412">MSSKENAAINQLFEKLECRYALRVLWALRDGHPQTFRLLQDSVGGITPNTLNTRIKELRECGLLEHGNDGYTVTLAGQDLLKRLSDVQAFANRWVAARAKK</sequence>
<dbReference type="RefSeq" id="WP_066472074.1">
    <property type="nucleotide sequence ID" value="NZ_BCNT01000003.1"/>
</dbReference>
<evidence type="ECO:0000256" key="1">
    <source>
        <dbReference type="ARBA" id="ARBA00023015"/>
    </source>
</evidence>
<accession>A0ABW5UL85</accession>
<keyword evidence="1" id="KW-0805">Transcription regulation</keyword>
<evidence type="ECO:0000313" key="5">
    <source>
        <dbReference type="EMBL" id="MFD2753145.1"/>
    </source>
</evidence>
<dbReference type="PANTHER" id="PTHR33204:SF37">
    <property type="entry name" value="HTH-TYPE TRANSCRIPTIONAL REGULATOR YODB"/>
    <property type="match status" value="1"/>
</dbReference>
<dbReference type="SUPFAM" id="SSF46785">
    <property type="entry name" value="Winged helix' DNA-binding domain"/>
    <property type="match status" value="1"/>
</dbReference>
<dbReference type="PANTHER" id="PTHR33204">
    <property type="entry name" value="TRANSCRIPTIONAL REGULATOR, MARR FAMILY"/>
    <property type="match status" value="1"/>
</dbReference>
<keyword evidence="6" id="KW-1185">Reference proteome</keyword>
<evidence type="ECO:0000256" key="2">
    <source>
        <dbReference type="ARBA" id="ARBA00023125"/>
    </source>
</evidence>